<keyword evidence="10" id="KW-0808">Transferase</keyword>
<protein>
    <submittedName>
        <fullName evidence="10">Acetolactate synthase-1/2/3 large subunit</fullName>
        <ecNumber evidence="10">2.2.1.6</ecNumber>
    </submittedName>
</protein>
<evidence type="ECO:0000313" key="11">
    <source>
        <dbReference type="Proteomes" id="UP000581769"/>
    </source>
</evidence>
<dbReference type="EC" id="2.2.1.6" evidence="10"/>
<evidence type="ECO:0000256" key="4">
    <source>
        <dbReference type="ARBA" id="ARBA00022723"/>
    </source>
</evidence>
<dbReference type="InterPro" id="IPR029061">
    <property type="entry name" value="THDP-binding"/>
</dbReference>
<dbReference type="SUPFAM" id="SSF52467">
    <property type="entry name" value="DHS-like NAD/FAD-binding domain"/>
    <property type="match status" value="1"/>
</dbReference>
<dbReference type="RefSeq" id="WP_184781718.1">
    <property type="nucleotide sequence ID" value="NZ_JACHMG010000001.1"/>
</dbReference>
<feature type="domain" description="Thiamine pyrophosphate enzyme central" evidence="7">
    <location>
        <begin position="203"/>
        <end position="339"/>
    </location>
</feature>
<dbReference type="GO" id="GO:0005948">
    <property type="term" value="C:acetolactate synthase complex"/>
    <property type="evidence" value="ECO:0007669"/>
    <property type="project" value="TreeGrafter"/>
</dbReference>
<dbReference type="GO" id="GO:0000287">
    <property type="term" value="F:magnesium ion binding"/>
    <property type="evidence" value="ECO:0007669"/>
    <property type="project" value="InterPro"/>
</dbReference>
<dbReference type="InterPro" id="IPR000399">
    <property type="entry name" value="TPP-bd_CS"/>
</dbReference>
<evidence type="ECO:0000256" key="2">
    <source>
        <dbReference type="ARBA" id="ARBA00001964"/>
    </source>
</evidence>
<feature type="domain" description="Thiamine pyrophosphate enzyme N-terminal TPP-binding" evidence="9">
    <location>
        <begin position="11"/>
        <end position="120"/>
    </location>
</feature>
<dbReference type="InterPro" id="IPR012000">
    <property type="entry name" value="Thiamin_PyroP_enz_cen_dom"/>
</dbReference>
<gene>
    <name evidence="10" type="ORF">BJY18_004419</name>
</gene>
<dbReference type="CDD" id="cd00568">
    <property type="entry name" value="TPP_enzymes"/>
    <property type="match status" value="1"/>
</dbReference>
<organism evidence="10 11">
    <name type="scientific">Amycolatopsis jiangsuensis</name>
    <dbReference type="NCBI Taxonomy" id="1181879"/>
    <lineage>
        <taxon>Bacteria</taxon>
        <taxon>Bacillati</taxon>
        <taxon>Actinomycetota</taxon>
        <taxon>Actinomycetes</taxon>
        <taxon>Pseudonocardiales</taxon>
        <taxon>Pseudonocardiaceae</taxon>
        <taxon>Amycolatopsis</taxon>
    </lineage>
</organism>
<dbReference type="Pfam" id="PF00205">
    <property type="entry name" value="TPP_enzyme_M"/>
    <property type="match status" value="1"/>
</dbReference>
<evidence type="ECO:0000256" key="3">
    <source>
        <dbReference type="ARBA" id="ARBA00007812"/>
    </source>
</evidence>
<dbReference type="Pfam" id="PF02775">
    <property type="entry name" value="TPP_enzyme_C"/>
    <property type="match status" value="1"/>
</dbReference>
<sequence>MSPKAGTLIETAADAIVRALEQAGAEHVFTVPGGAVTPLLFAAESAGLRVVLAKHENGAAFMAMGYAQAGHRLGVCAVTSGPGATNAVTGVAAAWHDCAPVLVLTGQVAVGQFGRGAFQDSSPGGPLDIVGLYRHLAKRSELVMDPDEAGPLTSDLVREALAGRRGPVHLSVPNNVAIAPCPVSPRVDDEAEPPTLDEAAMSTVTHILATARRPVILAGHGVYVADACAALRAVAEQFRIPVATTPKGKGAFPEDHPLSLGVFGFGGDAPAESYLLGENVDVLVVVGSSLGEFQTGGYAPALGAGRTVVQIDIDPNVIGRTYRTDVAVIADARAALESLAVLGGDVVPRREFEPLPVAVRRDADRMEGMLSPRAAVETVCEALSPDTLLFVDIGNCMGLASECHRVREPGTYFVGLGLGSMGYAGPASIGAKLARPDRPAVALMGDGAFAMTGAEIHTAVDNDIPVIWVVLNNGGHGMVHAGEVIVFGESKPWNLFGQSIDVGSVAAGLGAVARTVKSVDDLRAAVEEATAARLSTVIDVRVDPDETAAVVRKRAEVLRDKIAGPA</sequence>
<dbReference type="Gene3D" id="3.40.50.970">
    <property type="match status" value="2"/>
</dbReference>
<evidence type="ECO:0000259" key="9">
    <source>
        <dbReference type="Pfam" id="PF02776"/>
    </source>
</evidence>
<dbReference type="InterPro" id="IPR012001">
    <property type="entry name" value="Thiamin_PyroP_enz_TPP-bd_dom"/>
</dbReference>
<dbReference type="GO" id="GO:0030976">
    <property type="term" value="F:thiamine pyrophosphate binding"/>
    <property type="evidence" value="ECO:0007669"/>
    <property type="project" value="InterPro"/>
</dbReference>
<dbReference type="PANTHER" id="PTHR18968">
    <property type="entry name" value="THIAMINE PYROPHOSPHATE ENZYMES"/>
    <property type="match status" value="1"/>
</dbReference>
<comment type="similarity">
    <text evidence="3 6">Belongs to the TPP enzyme family.</text>
</comment>
<dbReference type="PANTHER" id="PTHR18968:SF166">
    <property type="entry name" value="2-HYDROXYACYL-COA LYASE 2"/>
    <property type="match status" value="1"/>
</dbReference>
<dbReference type="Gene3D" id="3.40.50.1220">
    <property type="entry name" value="TPP-binding domain"/>
    <property type="match status" value="1"/>
</dbReference>
<keyword evidence="4" id="KW-0479">Metal-binding</keyword>
<comment type="cofactor">
    <cofactor evidence="1">
        <name>Mg(2+)</name>
        <dbReference type="ChEBI" id="CHEBI:18420"/>
    </cofactor>
</comment>
<dbReference type="CDD" id="cd07035">
    <property type="entry name" value="TPP_PYR_POX_like"/>
    <property type="match status" value="1"/>
</dbReference>
<comment type="cofactor">
    <cofactor evidence="2">
        <name>thiamine diphosphate</name>
        <dbReference type="ChEBI" id="CHEBI:58937"/>
    </cofactor>
</comment>
<keyword evidence="5 6" id="KW-0786">Thiamine pyrophosphate</keyword>
<dbReference type="EMBL" id="JACHMG010000001">
    <property type="protein sequence ID" value="MBB4686934.1"/>
    <property type="molecule type" value="Genomic_DNA"/>
</dbReference>
<evidence type="ECO:0000259" key="7">
    <source>
        <dbReference type="Pfam" id="PF00205"/>
    </source>
</evidence>
<dbReference type="InterPro" id="IPR045229">
    <property type="entry name" value="TPP_enz"/>
</dbReference>
<dbReference type="GO" id="GO:0009099">
    <property type="term" value="P:L-valine biosynthetic process"/>
    <property type="evidence" value="ECO:0007669"/>
    <property type="project" value="TreeGrafter"/>
</dbReference>
<dbReference type="GO" id="GO:0050660">
    <property type="term" value="F:flavin adenine dinucleotide binding"/>
    <property type="evidence" value="ECO:0007669"/>
    <property type="project" value="TreeGrafter"/>
</dbReference>
<accession>A0A840J154</accession>
<comment type="caution">
    <text evidence="10">The sequence shown here is derived from an EMBL/GenBank/DDBJ whole genome shotgun (WGS) entry which is preliminary data.</text>
</comment>
<evidence type="ECO:0000313" key="10">
    <source>
        <dbReference type="EMBL" id="MBB4686934.1"/>
    </source>
</evidence>
<evidence type="ECO:0000256" key="1">
    <source>
        <dbReference type="ARBA" id="ARBA00001946"/>
    </source>
</evidence>
<dbReference type="Pfam" id="PF02776">
    <property type="entry name" value="TPP_enzyme_N"/>
    <property type="match status" value="1"/>
</dbReference>
<dbReference type="FunFam" id="3.40.50.970:FF:000007">
    <property type="entry name" value="Acetolactate synthase"/>
    <property type="match status" value="1"/>
</dbReference>
<dbReference type="InterPro" id="IPR011766">
    <property type="entry name" value="TPP_enzyme_TPP-bd"/>
</dbReference>
<feature type="domain" description="Thiamine pyrophosphate enzyme TPP-binding" evidence="8">
    <location>
        <begin position="392"/>
        <end position="540"/>
    </location>
</feature>
<dbReference type="Proteomes" id="UP000581769">
    <property type="component" value="Unassembled WGS sequence"/>
</dbReference>
<evidence type="ECO:0000259" key="8">
    <source>
        <dbReference type="Pfam" id="PF02775"/>
    </source>
</evidence>
<reference evidence="10 11" key="1">
    <citation type="submission" date="2020-08" db="EMBL/GenBank/DDBJ databases">
        <title>Sequencing the genomes of 1000 actinobacteria strains.</title>
        <authorList>
            <person name="Klenk H.-P."/>
        </authorList>
    </citation>
    <scope>NUCLEOTIDE SEQUENCE [LARGE SCALE GENOMIC DNA]</scope>
    <source>
        <strain evidence="10 11">DSM 45859</strain>
    </source>
</reference>
<evidence type="ECO:0000256" key="5">
    <source>
        <dbReference type="ARBA" id="ARBA00023052"/>
    </source>
</evidence>
<proteinExistence type="inferred from homology"/>
<evidence type="ECO:0000256" key="6">
    <source>
        <dbReference type="RuleBase" id="RU362132"/>
    </source>
</evidence>
<dbReference type="GO" id="GO:0009097">
    <property type="term" value="P:isoleucine biosynthetic process"/>
    <property type="evidence" value="ECO:0007669"/>
    <property type="project" value="TreeGrafter"/>
</dbReference>
<dbReference type="GO" id="GO:0003984">
    <property type="term" value="F:acetolactate synthase activity"/>
    <property type="evidence" value="ECO:0007669"/>
    <property type="project" value="UniProtKB-EC"/>
</dbReference>
<dbReference type="InterPro" id="IPR029035">
    <property type="entry name" value="DHS-like_NAD/FAD-binding_dom"/>
</dbReference>
<dbReference type="AlphaFoldDB" id="A0A840J154"/>
<keyword evidence="11" id="KW-1185">Reference proteome</keyword>
<dbReference type="SUPFAM" id="SSF52518">
    <property type="entry name" value="Thiamin diphosphate-binding fold (THDP-binding)"/>
    <property type="match status" value="2"/>
</dbReference>
<dbReference type="PROSITE" id="PS00187">
    <property type="entry name" value="TPP_ENZYMES"/>
    <property type="match status" value="1"/>
</dbReference>
<name>A0A840J154_9PSEU</name>